<reference evidence="2 3" key="1">
    <citation type="submission" date="2022-03" db="EMBL/GenBank/DDBJ databases">
        <title>Complete genome sequence of Lysobacter capsici VKM B-2533 and Lysobacter gummosus 10.1.1, promising sources of lytic agents.</title>
        <authorList>
            <person name="Tarlachkov S.V."/>
            <person name="Kudryakova I.V."/>
            <person name="Afoshin A.S."/>
            <person name="Leontyevskaya E.A."/>
            <person name="Leontyevskaya N.V."/>
        </authorList>
    </citation>
    <scope>NUCLEOTIDE SEQUENCE [LARGE SCALE GENOMIC DNA]</scope>
    <source>
        <strain evidence="2 3">10.1.1</strain>
    </source>
</reference>
<dbReference type="EMBL" id="CP093547">
    <property type="protein sequence ID" value="UNP31916.1"/>
    <property type="molecule type" value="Genomic_DNA"/>
</dbReference>
<gene>
    <name evidence="2" type="ORF">MOV92_11955</name>
</gene>
<proteinExistence type="predicted"/>
<protein>
    <submittedName>
        <fullName evidence="2">Gluconate 2-dehydrogenase subunit 3 family protein</fullName>
    </submittedName>
</protein>
<evidence type="ECO:0000313" key="3">
    <source>
        <dbReference type="Proteomes" id="UP000829194"/>
    </source>
</evidence>
<keyword evidence="3" id="KW-1185">Reference proteome</keyword>
<evidence type="ECO:0000313" key="2">
    <source>
        <dbReference type="EMBL" id="UNP31916.1"/>
    </source>
</evidence>
<evidence type="ECO:0000256" key="1">
    <source>
        <dbReference type="SAM" id="MobiDB-lite"/>
    </source>
</evidence>
<sequence length="60" mass="6453">MDADLPQQDAGRAGGGSRCDHDSPIDMPNANDVGILAFIDKMLLDVYPKGDQARFVLSSF</sequence>
<dbReference type="RefSeq" id="WP_148648870.1">
    <property type="nucleotide sequence ID" value="NZ_CP011131.1"/>
</dbReference>
<feature type="region of interest" description="Disordered" evidence="1">
    <location>
        <begin position="1"/>
        <end position="26"/>
    </location>
</feature>
<name>A0ABY3XJT4_9GAMM</name>
<dbReference type="Proteomes" id="UP000829194">
    <property type="component" value="Chromosome"/>
</dbReference>
<organism evidence="2 3">
    <name type="scientific">Lysobacter gummosus</name>
    <dbReference type="NCBI Taxonomy" id="262324"/>
    <lineage>
        <taxon>Bacteria</taxon>
        <taxon>Pseudomonadati</taxon>
        <taxon>Pseudomonadota</taxon>
        <taxon>Gammaproteobacteria</taxon>
        <taxon>Lysobacterales</taxon>
        <taxon>Lysobacteraceae</taxon>
        <taxon>Lysobacter</taxon>
    </lineage>
</organism>
<accession>A0ABY3XJT4</accession>